<dbReference type="Gene3D" id="3.40.50.1110">
    <property type="entry name" value="SGNH hydrolase"/>
    <property type="match status" value="1"/>
</dbReference>
<keyword evidence="10" id="KW-1185">Reference proteome</keyword>
<name>A0AAD5NII0_ACENE</name>
<evidence type="ECO:0000256" key="7">
    <source>
        <dbReference type="ARBA" id="ARBA00023098"/>
    </source>
</evidence>
<evidence type="ECO:0000256" key="1">
    <source>
        <dbReference type="ARBA" id="ARBA00004613"/>
    </source>
</evidence>
<keyword evidence="6" id="KW-0442">Lipid degradation</keyword>
<evidence type="ECO:0000256" key="2">
    <source>
        <dbReference type="ARBA" id="ARBA00008668"/>
    </source>
</evidence>
<keyword evidence="3" id="KW-0964">Secreted</keyword>
<evidence type="ECO:0000256" key="8">
    <source>
        <dbReference type="SAM" id="SignalP"/>
    </source>
</evidence>
<keyword evidence="5" id="KW-0378">Hydrolase</keyword>
<keyword evidence="7" id="KW-0443">Lipid metabolism</keyword>
<dbReference type="InterPro" id="IPR035669">
    <property type="entry name" value="SGNH_plant_lipase-like"/>
</dbReference>
<comment type="subcellular location">
    <subcellularLocation>
        <location evidence="1">Secreted</location>
    </subcellularLocation>
</comment>
<dbReference type="PANTHER" id="PTHR45650">
    <property type="entry name" value="GDSL-LIKE LIPASE/ACYLHYDROLASE-RELATED"/>
    <property type="match status" value="1"/>
</dbReference>
<evidence type="ECO:0000256" key="5">
    <source>
        <dbReference type="ARBA" id="ARBA00022801"/>
    </source>
</evidence>
<sequence length="519" mass="58364">MISSLSHTTCRLALFFLFLGNYVASIKIPKGDLSGVPPFNVTQKSLVKFLKLRDTVKFKVPALYVFGDSTVDCGNNDFLQPQSINANYSPYGVDFGDGKPNGRYTNGRTEADFIAQIVGLPFPPPYLGLSDMENKTLRTGVNYASGGCGILSAGKNSLGVCLPFYKQIDYFETTIKNLKKRFRSKERLAHYLSKSLLFIDIGNVDMSNDYDGFGSTIYLKYTVRQYAQIVSKEFFKSLKRLYKLGARKFLVNNLGAIGCIPALEIGPIHKTLCAKKENMRAIEYNKILSKMLPKVQSNLPGSKIALGDAYKVLMDAVTFPALYGLTNTKNSCCKGINGSGTLPCAPGVTPYNENVQENEIEPIMQMTENEDRVENENVVENLNVPENVAEDGNLSKTGNILENDEHVQQTNNVVQNEHATKNEDLDQYLVHLRNTWAYDIKITVHCKLKFIHGIKRVLVDRGELADFKKGCFRHYLGLPESCGIYFKRSTYITYCSAKFDFRVPMRMRCGLLWERTRLD</sequence>
<dbReference type="InterPro" id="IPR051238">
    <property type="entry name" value="GDSL_esterase/lipase"/>
</dbReference>
<dbReference type="GO" id="GO:0016042">
    <property type="term" value="P:lipid catabolic process"/>
    <property type="evidence" value="ECO:0007669"/>
    <property type="project" value="UniProtKB-KW"/>
</dbReference>
<dbReference type="InterPro" id="IPR036514">
    <property type="entry name" value="SGNH_hydro_sf"/>
</dbReference>
<evidence type="ECO:0000313" key="9">
    <source>
        <dbReference type="EMBL" id="KAI9160406.1"/>
    </source>
</evidence>
<evidence type="ECO:0000256" key="3">
    <source>
        <dbReference type="ARBA" id="ARBA00022525"/>
    </source>
</evidence>
<organism evidence="9 10">
    <name type="scientific">Acer negundo</name>
    <name type="common">Box elder</name>
    <dbReference type="NCBI Taxonomy" id="4023"/>
    <lineage>
        <taxon>Eukaryota</taxon>
        <taxon>Viridiplantae</taxon>
        <taxon>Streptophyta</taxon>
        <taxon>Embryophyta</taxon>
        <taxon>Tracheophyta</taxon>
        <taxon>Spermatophyta</taxon>
        <taxon>Magnoliopsida</taxon>
        <taxon>eudicotyledons</taxon>
        <taxon>Gunneridae</taxon>
        <taxon>Pentapetalae</taxon>
        <taxon>rosids</taxon>
        <taxon>malvids</taxon>
        <taxon>Sapindales</taxon>
        <taxon>Sapindaceae</taxon>
        <taxon>Hippocastanoideae</taxon>
        <taxon>Acereae</taxon>
        <taxon>Acer</taxon>
    </lineage>
</organism>
<dbReference type="Pfam" id="PF00657">
    <property type="entry name" value="Lipase_GDSL"/>
    <property type="match status" value="1"/>
</dbReference>
<comment type="similarity">
    <text evidence="2">Belongs to the 'GDSL' lipolytic enzyme family.</text>
</comment>
<reference evidence="9" key="2">
    <citation type="submission" date="2023-02" db="EMBL/GenBank/DDBJ databases">
        <authorList>
            <person name="Swenson N.G."/>
            <person name="Wegrzyn J.L."/>
            <person name="Mcevoy S.L."/>
        </authorList>
    </citation>
    <scope>NUCLEOTIDE SEQUENCE</scope>
    <source>
        <strain evidence="9">91603</strain>
        <tissue evidence="9">Leaf</tissue>
    </source>
</reference>
<keyword evidence="4 8" id="KW-0732">Signal</keyword>
<dbReference type="EMBL" id="JAJSOW010000106">
    <property type="protein sequence ID" value="KAI9160406.1"/>
    <property type="molecule type" value="Genomic_DNA"/>
</dbReference>
<feature type="signal peptide" evidence="8">
    <location>
        <begin position="1"/>
        <end position="25"/>
    </location>
</feature>
<dbReference type="GO" id="GO:0005576">
    <property type="term" value="C:extracellular region"/>
    <property type="evidence" value="ECO:0007669"/>
    <property type="project" value="UniProtKB-SubCell"/>
</dbReference>
<evidence type="ECO:0000313" key="10">
    <source>
        <dbReference type="Proteomes" id="UP001064489"/>
    </source>
</evidence>
<gene>
    <name evidence="9" type="ORF">LWI28_007807</name>
</gene>
<dbReference type="GO" id="GO:0016788">
    <property type="term" value="F:hydrolase activity, acting on ester bonds"/>
    <property type="evidence" value="ECO:0007669"/>
    <property type="project" value="InterPro"/>
</dbReference>
<accession>A0AAD5NII0</accession>
<feature type="chain" id="PRO_5042179673" description="GDSL esterase/lipase" evidence="8">
    <location>
        <begin position="26"/>
        <end position="519"/>
    </location>
</feature>
<proteinExistence type="inferred from homology"/>
<dbReference type="InterPro" id="IPR001087">
    <property type="entry name" value="GDSL"/>
</dbReference>
<dbReference type="CDD" id="cd01837">
    <property type="entry name" value="SGNH_plant_lipase_like"/>
    <property type="match status" value="1"/>
</dbReference>
<evidence type="ECO:0000256" key="6">
    <source>
        <dbReference type="ARBA" id="ARBA00022963"/>
    </source>
</evidence>
<dbReference type="PANTHER" id="PTHR45650:SF24">
    <property type="entry name" value="GDSL ESTERASE_LIPASE 7-LIKE"/>
    <property type="match status" value="1"/>
</dbReference>
<dbReference type="AlphaFoldDB" id="A0AAD5NII0"/>
<dbReference type="Proteomes" id="UP001064489">
    <property type="component" value="Chromosome 2"/>
</dbReference>
<comment type="caution">
    <text evidence="9">The sequence shown here is derived from an EMBL/GenBank/DDBJ whole genome shotgun (WGS) entry which is preliminary data.</text>
</comment>
<evidence type="ECO:0008006" key="11">
    <source>
        <dbReference type="Google" id="ProtNLM"/>
    </source>
</evidence>
<reference evidence="9" key="1">
    <citation type="journal article" date="2022" name="Plant J.">
        <title>Strategies of tolerance reflected in two North American maple genomes.</title>
        <authorList>
            <person name="McEvoy S.L."/>
            <person name="Sezen U.U."/>
            <person name="Trouern-Trend A."/>
            <person name="McMahon S.M."/>
            <person name="Schaberg P.G."/>
            <person name="Yang J."/>
            <person name="Wegrzyn J.L."/>
            <person name="Swenson N.G."/>
        </authorList>
    </citation>
    <scope>NUCLEOTIDE SEQUENCE</scope>
    <source>
        <strain evidence="9">91603</strain>
    </source>
</reference>
<protein>
    <recommendedName>
        <fullName evidence="11">GDSL esterase/lipase</fullName>
    </recommendedName>
</protein>
<evidence type="ECO:0000256" key="4">
    <source>
        <dbReference type="ARBA" id="ARBA00022729"/>
    </source>
</evidence>